<dbReference type="PANTHER" id="PTHR11647:SF1">
    <property type="entry name" value="COLLAPSIN RESPONSE MEDIATOR PROTEIN"/>
    <property type="match status" value="1"/>
</dbReference>
<gene>
    <name evidence="2" type="ORF">JK358_17340</name>
</gene>
<evidence type="ECO:0000313" key="3">
    <source>
        <dbReference type="Proteomes" id="UP000602198"/>
    </source>
</evidence>
<keyword evidence="3" id="KW-1185">Reference proteome</keyword>
<dbReference type="SUPFAM" id="SSF51556">
    <property type="entry name" value="Metallo-dependent hydrolases"/>
    <property type="match status" value="1"/>
</dbReference>
<dbReference type="Gene3D" id="3.20.20.140">
    <property type="entry name" value="Metal-dependent hydrolases"/>
    <property type="match status" value="2"/>
</dbReference>
<evidence type="ECO:0000313" key="2">
    <source>
        <dbReference type="EMBL" id="MBL1076165.1"/>
    </source>
</evidence>
<proteinExistence type="predicted"/>
<reference evidence="2 3" key="1">
    <citation type="submission" date="2021-01" db="EMBL/GenBank/DDBJ databases">
        <title>WGS of actinomycetes isolated from Thailand.</title>
        <authorList>
            <person name="Thawai C."/>
        </authorList>
    </citation>
    <scope>NUCLEOTIDE SEQUENCE [LARGE SCALE GENOMIC DNA]</scope>
    <source>
        <strain evidence="2 3">LPG 2</strain>
    </source>
</reference>
<dbReference type="InterPro" id="IPR013108">
    <property type="entry name" value="Amidohydro_3"/>
</dbReference>
<accession>A0ABS1M7P0</accession>
<dbReference type="InterPro" id="IPR050378">
    <property type="entry name" value="Metallo-dep_Hydrolases_sf"/>
</dbReference>
<sequence>MSYTLVITNGTIVDGTGGEPFTADLAVTDGRIAALAKPGELAHAEAETTIDATGLVVTPGFVDIHTHYDGQITWDPMLTPSCWHGVTTVVMGNCGVGFAPVTEDKRDWLIGLMEGVEDIPGAALSAGIRWAWQSFPEYLDALDGLPLAIDVGTQVPHGAVRAYVMGERGAKNEAASAEDIAVMAKLVREGIEAGALGFSTSRTLVHRAVDGEPVPGTFAAEDELFAIGKALAAAGSGVFELAPAGIMGEDLAAPDRELDWMLRLAELTGRTVSFGLLQHDGAPDDWKRLLDTAGRAFEAGVPLRPQVSARPLGLLTGLQTFHPFSFRPSYLAAAAKAGDDLGALVAALRDPQVRKSILAETDVPDSPLAAMAAFIGLGLDRTFVLGDPPEYEPAPDTSLAHAAQSAGREPFEYLYDLLLSEGGRALFFRPLLNYSAFTHDPIREMLLHPASAVGLGDGGAHVGAICDASNTTFLLTHWARDRARGQRIPLPLAVRKMTKDTADMYGLTDRGVIAVGKKADLNVIDFENLRLLPPAMAYDLPGGARRLLQRADGYRATIVSGRVVLRDGEDTGARPGALVRGGR</sequence>
<dbReference type="PANTHER" id="PTHR11647">
    <property type="entry name" value="HYDRANTOINASE/DIHYDROPYRIMIDINASE FAMILY MEMBER"/>
    <property type="match status" value="1"/>
</dbReference>
<organism evidence="2 3">
    <name type="scientific">Nocardia acididurans</name>
    <dbReference type="NCBI Taxonomy" id="2802282"/>
    <lineage>
        <taxon>Bacteria</taxon>
        <taxon>Bacillati</taxon>
        <taxon>Actinomycetota</taxon>
        <taxon>Actinomycetes</taxon>
        <taxon>Mycobacteriales</taxon>
        <taxon>Nocardiaceae</taxon>
        <taxon>Nocardia</taxon>
    </lineage>
</organism>
<dbReference type="Gene3D" id="2.30.40.10">
    <property type="entry name" value="Urease, subunit C, domain 1"/>
    <property type="match status" value="1"/>
</dbReference>
<dbReference type="SUPFAM" id="SSF51338">
    <property type="entry name" value="Composite domain of metallo-dependent hydrolases"/>
    <property type="match status" value="1"/>
</dbReference>
<evidence type="ECO:0000259" key="1">
    <source>
        <dbReference type="Pfam" id="PF07969"/>
    </source>
</evidence>
<feature type="domain" description="Amidohydrolase 3" evidence="1">
    <location>
        <begin position="49"/>
        <end position="564"/>
    </location>
</feature>
<dbReference type="Pfam" id="PF07969">
    <property type="entry name" value="Amidohydro_3"/>
    <property type="match status" value="1"/>
</dbReference>
<comment type="caution">
    <text evidence="2">The sequence shown here is derived from an EMBL/GenBank/DDBJ whole genome shotgun (WGS) entry which is preliminary data.</text>
</comment>
<dbReference type="InterPro" id="IPR032466">
    <property type="entry name" value="Metal_Hydrolase"/>
</dbReference>
<dbReference type="EMBL" id="JAERRJ010000006">
    <property type="protein sequence ID" value="MBL1076165.1"/>
    <property type="molecule type" value="Genomic_DNA"/>
</dbReference>
<dbReference type="InterPro" id="IPR011059">
    <property type="entry name" value="Metal-dep_hydrolase_composite"/>
</dbReference>
<dbReference type="RefSeq" id="WP_201948728.1">
    <property type="nucleotide sequence ID" value="NZ_JAERRJ010000006.1"/>
</dbReference>
<protein>
    <submittedName>
        <fullName evidence="2">Amidohydrolase family protein</fullName>
    </submittedName>
</protein>
<name>A0ABS1M7P0_9NOCA</name>
<dbReference type="CDD" id="cd01297">
    <property type="entry name" value="D-aminoacylase"/>
    <property type="match status" value="1"/>
</dbReference>
<dbReference type="Proteomes" id="UP000602198">
    <property type="component" value="Unassembled WGS sequence"/>
</dbReference>